<keyword evidence="4" id="KW-0131">Cell cycle</keyword>
<evidence type="ECO:0000256" key="5">
    <source>
        <dbReference type="ARBA" id="ARBA00025343"/>
    </source>
</evidence>
<sequence>MNKTSLLSFVDQMYPSSSQKKYWTFRDESDLEKSRYEANRRFVLKHGANMSEEQQERFFLTPNEESLLRRQYEIQLREFCRKFQPPMPKSVAGTSFHYFKRFYLHNSVMEYHPKEILVTCVYLACKVEEFNVSISQFVGNIRGDREKASDIILNNELLLMQQLNYHLTVHNPFRPVEGFLIDIKTRCPNLKDPERLRPGMEEFLDRCLWTDACLVYSPSQLALAALLHSTSKVQENLDSYVTDTLFGGEKGADKLPGLVEAVRRIRSMAKAVEPPPRDRIRPLEKKLERCRNTIKEQEAKKNKGHRDFVDEEDELEMRAMEERNDRSARSSRQGTEECYPLQNSPGSQ</sequence>
<evidence type="ECO:0000256" key="6">
    <source>
        <dbReference type="ARBA" id="ARBA00026042"/>
    </source>
</evidence>
<dbReference type="GO" id="GO:0006357">
    <property type="term" value="P:regulation of transcription by RNA polymerase II"/>
    <property type="evidence" value="ECO:0007669"/>
    <property type="project" value="InterPro"/>
</dbReference>
<dbReference type="SMART" id="SM00385">
    <property type="entry name" value="CYCLIN"/>
    <property type="match status" value="1"/>
</dbReference>
<evidence type="ECO:0000256" key="2">
    <source>
        <dbReference type="ARBA" id="ARBA00019496"/>
    </source>
</evidence>
<reference evidence="10" key="1">
    <citation type="submission" date="2013-04" db="EMBL/GenBank/DDBJ databases">
        <authorList>
            <person name="Qu J."/>
            <person name="Murali S.C."/>
            <person name="Bandaranaike D."/>
            <person name="Bellair M."/>
            <person name="Blankenburg K."/>
            <person name="Chao H."/>
            <person name="Dinh H."/>
            <person name="Doddapaneni H."/>
            <person name="Downs B."/>
            <person name="Dugan-Rocha S."/>
            <person name="Elkadiri S."/>
            <person name="Gnanaolivu R.D."/>
            <person name="Hernandez B."/>
            <person name="Javaid M."/>
            <person name="Jayaseelan J.C."/>
            <person name="Lee S."/>
            <person name="Li M."/>
            <person name="Ming W."/>
            <person name="Munidasa M."/>
            <person name="Muniz J."/>
            <person name="Nguyen L."/>
            <person name="Ongeri F."/>
            <person name="Osuji N."/>
            <person name="Pu L.-L."/>
            <person name="Puazo M."/>
            <person name="Qu C."/>
            <person name="Quiroz J."/>
            <person name="Raj R."/>
            <person name="Weissenberger G."/>
            <person name="Xin Y."/>
            <person name="Zou X."/>
            <person name="Han Y."/>
            <person name="Richards S."/>
            <person name="Worley K."/>
            <person name="Muzny D."/>
            <person name="Gibbs R."/>
        </authorList>
    </citation>
    <scope>NUCLEOTIDE SEQUENCE</scope>
    <source>
        <strain evidence="10">Sampled in the wild</strain>
    </source>
</reference>
<dbReference type="InterPro" id="IPR043198">
    <property type="entry name" value="Cyclin/Ssn8"/>
</dbReference>
<dbReference type="InterPro" id="IPR027081">
    <property type="entry name" value="CyclinH/Ccl1"/>
</dbReference>
<evidence type="ECO:0000256" key="4">
    <source>
        <dbReference type="ARBA" id="ARBA00023306"/>
    </source>
</evidence>
<keyword evidence="3 7" id="KW-0195">Cyclin</keyword>
<dbReference type="NCBIfam" id="TIGR00569">
    <property type="entry name" value="ccl1"/>
    <property type="match status" value="1"/>
</dbReference>
<dbReference type="PANTHER" id="PTHR10026">
    <property type="entry name" value="CYCLIN"/>
    <property type="match status" value="1"/>
</dbReference>
<dbReference type="CDD" id="cd20525">
    <property type="entry name" value="CYCLIN_CCNH_rpt2"/>
    <property type="match status" value="1"/>
</dbReference>
<dbReference type="AlphaFoldDB" id="A0A8K0KA18"/>
<dbReference type="GO" id="GO:0070985">
    <property type="term" value="C:transcription factor TFIIK complex"/>
    <property type="evidence" value="ECO:0007669"/>
    <property type="project" value="InterPro"/>
</dbReference>
<evidence type="ECO:0000256" key="7">
    <source>
        <dbReference type="RuleBase" id="RU000383"/>
    </source>
</evidence>
<evidence type="ECO:0000256" key="8">
    <source>
        <dbReference type="SAM" id="MobiDB-lite"/>
    </source>
</evidence>
<dbReference type="GO" id="GO:0016538">
    <property type="term" value="F:cyclin-dependent protein serine/threonine kinase regulator activity"/>
    <property type="evidence" value="ECO:0007669"/>
    <property type="project" value="InterPro"/>
</dbReference>
<dbReference type="Pfam" id="PF16899">
    <property type="entry name" value="Cyclin_C_2"/>
    <property type="match status" value="1"/>
</dbReference>
<organism evidence="10 11">
    <name type="scientific">Ladona fulva</name>
    <name type="common">Scarce chaser dragonfly</name>
    <name type="synonym">Libellula fulva</name>
    <dbReference type="NCBI Taxonomy" id="123851"/>
    <lineage>
        <taxon>Eukaryota</taxon>
        <taxon>Metazoa</taxon>
        <taxon>Ecdysozoa</taxon>
        <taxon>Arthropoda</taxon>
        <taxon>Hexapoda</taxon>
        <taxon>Insecta</taxon>
        <taxon>Pterygota</taxon>
        <taxon>Palaeoptera</taxon>
        <taxon>Odonata</taxon>
        <taxon>Epiprocta</taxon>
        <taxon>Anisoptera</taxon>
        <taxon>Libelluloidea</taxon>
        <taxon>Libellulidae</taxon>
        <taxon>Ladona</taxon>
    </lineage>
</organism>
<protein>
    <recommendedName>
        <fullName evidence="2">Cyclin-H</fullName>
    </recommendedName>
</protein>
<comment type="similarity">
    <text evidence="1">Belongs to the cyclin family. Cyclin C subfamily.</text>
</comment>
<dbReference type="EMBL" id="KZ308534">
    <property type="protein sequence ID" value="KAG8231130.1"/>
    <property type="molecule type" value="Genomic_DNA"/>
</dbReference>
<feature type="region of interest" description="Disordered" evidence="8">
    <location>
        <begin position="296"/>
        <end position="348"/>
    </location>
</feature>
<feature type="domain" description="Cyclin-like" evidence="9">
    <location>
        <begin position="74"/>
        <end position="161"/>
    </location>
</feature>
<evidence type="ECO:0000313" key="11">
    <source>
        <dbReference type="Proteomes" id="UP000792457"/>
    </source>
</evidence>
<name>A0A8K0KA18_LADFU</name>
<keyword evidence="11" id="KW-1185">Reference proteome</keyword>
<comment type="function">
    <text evidence="5">Regulates CDK7, the catalytic subunit of the CDK-activating kinase (CAK) enzymatic complex. CAK activates the cyclin-associated kinases CDK1, CDK2, CDK4 and CDK6 by threonine phosphorylation. CAK complexed to the core-TFIIH basal transcription factor activates RNA polymerase II by serine phosphorylation of the repetitive C-terminal domain (CTD) of its large subunit (POLR2A), allowing its escape from the promoter and elongation of the transcripts. Involved in cell cycle control and in RNA transcription by RNA polymerase II. Its expression and activity are constant throughout the cell cycle.</text>
</comment>
<dbReference type="OrthoDB" id="340962at2759"/>
<evidence type="ECO:0000313" key="10">
    <source>
        <dbReference type="EMBL" id="KAG8231130.1"/>
    </source>
</evidence>
<dbReference type="Proteomes" id="UP000792457">
    <property type="component" value="Unassembled WGS sequence"/>
</dbReference>
<proteinExistence type="inferred from homology"/>
<dbReference type="SUPFAM" id="SSF47954">
    <property type="entry name" value="Cyclin-like"/>
    <property type="match status" value="2"/>
</dbReference>
<evidence type="ECO:0000256" key="1">
    <source>
        <dbReference type="ARBA" id="ARBA00008638"/>
    </source>
</evidence>
<dbReference type="CDD" id="cd20524">
    <property type="entry name" value="CYCLIN_CCNH_rpt1"/>
    <property type="match status" value="1"/>
</dbReference>
<dbReference type="InterPro" id="IPR036915">
    <property type="entry name" value="Cyclin-like_sf"/>
</dbReference>
<dbReference type="GO" id="GO:0006351">
    <property type="term" value="P:DNA-templated transcription"/>
    <property type="evidence" value="ECO:0007669"/>
    <property type="project" value="InterPro"/>
</dbReference>
<dbReference type="Gene3D" id="1.10.472.10">
    <property type="entry name" value="Cyclin-like"/>
    <property type="match status" value="2"/>
</dbReference>
<dbReference type="InterPro" id="IPR006671">
    <property type="entry name" value="Cyclin_N"/>
</dbReference>
<dbReference type="Pfam" id="PF00134">
    <property type="entry name" value="Cyclin_N"/>
    <property type="match status" value="1"/>
</dbReference>
<feature type="compositionally biased region" description="Basic and acidic residues" evidence="8">
    <location>
        <begin position="316"/>
        <end position="328"/>
    </location>
</feature>
<comment type="subunit">
    <text evidence="6">Associates primarily with CDK7 and MAT1 to form the CAK complex. CAK can further associate with the core-TFIIH to form the TFIIH basal transcription factor.</text>
</comment>
<dbReference type="InterPro" id="IPR031658">
    <property type="entry name" value="Cyclin_C_2"/>
</dbReference>
<dbReference type="FunFam" id="1.10.472.10:FF:000088">
    <property type="entry name" value="Cyclin-H"/>
    <property type="match status" value="1"/>
</dbReference>
<accession>A0A8K0KA18</accession>
<evidence type="ECO:0000259" key="9">
    <source>
        <dbReference type="SMART" id="SM00385"/>
    </source>
</evidence>
<comment type="caution">
    <text evidence="10">The sequence shown here is derived from an EMBL/GenBank/DDBJ whole genome shotgun (WGS) entry which is preliminary data.</text>
</comment>
<dbReference type="FunFam" id="1.10.472.10:FF:000029">
    <property type="entry name" value="Cyclin h"/>
    <property type="match status" value="1"/>
</dbReference>
<reference evidence="10" key="2">
    <citation type="submission" date="2017-10" db="EMBL/GenBank/DDBJ databases">
        <title>Ladona fulva Genome sequencing and assembly.</title>
        <authorList>
            <person name="Murali S."/>
            <person name="Richards S."/>
            <person name="Bandaranaike D."/>
            <person name="Bellair M."/>
            <person name="Blankenburg K."/>
            <person name="Chao H."/>
            <person name="Dinh H."/>
            <person name="Doddapaneni H."/>
            <person name="Dugan-Rocha S."/>
            <person name="Elkadiri S."/>
            <person name="Gnanaolivu R."/>
            <person name="Hernandez B."/>
            <person name="Skinner E."/>
            <person name="Javaid M."/>
            <person name="Lee S."/>
            <person name="Li M."/>
            <person name="Ming W."/>
            <person name="Munidasa M."/>
            <person name="Muniz J."/>
            <person name="Nguyen L."/>
            <person name="Hughes D."/>
            <person name="Osuji N."/>
            <person name="Pu L.-L."/>
            <person name="Puazo M."/>
            <person name="Qu C."/>
            <person name="Quiroz J."/>
            <person name="Raj R."/>
            <person name="Weissenberger G."/>
            <person name="Xin Y."/>
            <person name="Zou X."/>
            <person name="Han Y."/>
            <person name="Worley K."/>
            <person name="Muzny D."/>
            <person name="Gibbs R."/>
        </authorList>
    </citation>
    <scope>NUCLEOTIDE SEQUENCE</scope>
    <source>
        <strain evidence="10">Sampled in the wild</strain>
    </source>
</reference>
<evidence type="ECO:0000256" key="3">
    <source>
        <dbReference type="ARBA" id="ARBA00023127"/>
    </source>
</evidence>
<gene>
    <name evidence="10" type="ORF">J437_LFUL010456</name>
</gene>
<feature type="compositionally biased region" description="Basic and acidic residues" evidence="8">
    <location>
        <begin position="296"/>
        <end position="308"/>
    </location>
</feature>
<dbReference type="InterPro" id="IPR013763">
    <property type="entry name" value="Cyclin-like_dom"/>
</dbReference>